<dbReference type="AlphaFoldDB" id="A0A7S9KR67"/>
<dbReference type="EMBL" id="CP031387">
    <property type="protein sequence ID" value="QPG98795.1"/>
    <property type="molecule type" value="Genomic_DNA"/>
</dbReference>
<evidence type="ECO:0000313" key="2">
    <source>
        <dbReference type="Proteomes" id="UP000594364"/>
    </source>
</evidence>
<evidence type="ECO:0000313" key="1">
    <source>
        <dbReference type="EMBL" id="QPG98795.1"/>
    </source>
</evidence>
<gene>
    <name evidence="1" type="ORF">C2857_000095</name>
</gene>
<dbReference type="Proteomes" id="UP000594364">
    <property type="component" value="Chromosome 3"/>
</dbReference>
<sequence length="269" mass="28740">MRIPLIAEAALPLSGLGADRVAKRGDGHGATIWATPHDSYSSSIGVPGCKINTNRVAYWPQPVDCDNVCVAVEYEHRQVHLLRVDQSTGAHDISYDAWNYLYIGESAMDKPSAGGAVEMRYRNVDASKCASLIHTEDHKLPISAANGMNFLASCLQRPTSWVANNHVVVNIVDSICTLGVDEQCNLDWPEANQPTCPHTLGQLAALKDDPVYNIQYPSGKKVLATSGASRAPLGGNGASGSDENAAPFCMQPSISFSSAVVACICLFLL</sequence>
<protein>
    <recommendedName>
        <fullName evidence="3">Cerato-platanin</fullName>
    </recommendedName>
</protein>
<organism evidence="1 2">
    <name type="scientific">Epichloe festucae (strain Fl1)</name>
    <dbReference type="NCBI Taxonomy" id="877507"/>
    <lineage>
        <taxon>Eukaryota</taxon>
        <taxon>Fungi</taxon>
        <taxon>Dikarya</taxon>
        <taxon>Ascomycota</taxon>
        <taxon>Pezizomycotina</taxon>
        <taxon>Sordariomycetes</taxon>
        <taxon>Hypocreomycetidae</taxon>
        <taxon>Hypocreales</taxon>
        <taxon>Clavicipitaceae</taxon>
        <taxon>Epichloe</taxon>
    </lineage>
</organism>
<proteinExistence type="predicted"/>
<reference evidence="1 2" key="1">
    <citation type="journal article" date="2018" name="PLoS Genet.">
        <title>Repeat elements organise 3D genome structure and mediate transcription in the filamentous fungus Epichloe festucae.</title>
        <authorList>
            <person name="Winter D.J."/>
            <person name="Ganley A.R.D."/>
            <person name="Young C.A."/>
            <person name="Liachko I."/>
            <person name="Schardl C.L."/>
            <person name="Dupont P.Y."/>
            <person name="Berry D."/>
            <person name="Ram A."/>
            <person name="Scott B."/>
            <person name="Cox M.P."/>
        </authorList>
    </citation>
    <scope>NUCLEOTIDE SEQUENCE [LARGE SCALE GENOMIC DNA]</scope>
    <source>
        <strain evidence="1 2">Fl1</strain>
    </source>
</reference>
<accession>A0A7S9KR67</accession>
<dbReference type="OrthoDB" id="5370830at2759"/>
<dbReference type="PANTHER" id="PTHR38850:SF2">
    <property type="entry name" value="CERATO-PLATANIN"/>
    <property type="match status" value="1"/>
</dbReference>
<evidence type="ECO:0008006" key="3">
    <source>
        <dbReference type="Google" id="ProtNLM"/>
    </source>
</evidence>
<name>A0A7S9KR67_EPIFF</name>
<dbReference type="PANTHER" id="PTHR38850">
    <property type="entry name" value="CERATO-PLATANIN"/>
    <property type="match status" value="1"/>
</dbReference>
<keyword evidence="2" id="KW-1185">Reference proteome</keyword>